<keyword evidence="3" id="KW-1185">Reference proteome</keyword>
<feature type="transmembrane region" description="Helical" evidence="1">
    <location>
        <begin position="12"/>
        <end position="35"/>
    </location>
</feature>
<dbReference type="Pfam" id="PF16732">
    <property type="entry name" value="ComP_DUS"/>
    <property type="match status" value="1"/>
</dbReference>
<accession>A0ABU7YU53</accession>
<keyword evidence="1" id="KW-0812">Transmembrane</keyword>
<evidence type="ECO:0000313" key="3">
    <source>
        <dbReference type="Proteomes" id="UP001355056"/>
    </source>
</evidence>
<sequence length="140" mass="15071">MMMNTQQRTAGFTLIELMITVAIVAILAAIAYPSYQNHITKTRRGAGAACLMEAAQFMERYYTTKLTYKDAALPATQCSNEVEDHYAIELVGTPDGDSYVIQADPQGGQDTNDTKCGTLSINQAGTKSETGSAGDASECW</sequence>
<dbReference type="NCBIfam" id="TIGR02532">
    <property type="entry name" value="IV_pilin_GFxxxE"/>
    <property type="match status" value="1"/>
</dbReference>
<name>A0ABU7YU53_9GAMM</name>
<evidence type="ECO:0000313" key="2">
    <source>
        <dbReference type="EMBL" id="MEG3182474.1"/>
    </source>
</evidence>
<dbReference type="Gene3D" id="3.30.700.10">
    <property type="entry name" value="Glycoprotein, Type 4 Pilin"/>
    <property type="match status" value="1"/>
</dbReference>
<evidence type="ECO:0000256" key="1">
    <source>
        <dbReference type="SAM" id="Phobius"/>
    </source>
</evidence>
<dbReference type="InterPro" id="IPR045584">
    <property type="entry name" value="Pilin-like"/>
</dbReference>
<dbReference type="Pfam" id="PF07963">
    <property type="entry name" value="N_methyl"/>
    <property type="match status" value="1"/>
</dbReference>
<dbReference type="PANTHER" id="PTHR30093">
    <property type="entry name" value="GENERAL SECRETION PATHWAY PROTEIN G"/>
    <property type="match status" value="1"/>
</dbReference>
<dbReference type="InterPro" id="IPR012902">
    <property type="entry name" value="N_methyl_site"/>
</dbReference>
<gene>
    <name evidence="2" type="ORF">SNE34_00390</name>
</gene>
<dbReference type="Proteomes" id="UP001355056">
    <property type="component" value="Unassembled WGS sequence"/>
</dbReference>
<dbReference type="PROSITE" id="PS00409">
    <property type="entry name" value="PROKAR_NTER_METHYL"/>
    <property type="match status" value="1"/>
</dbReference>
<organism evidence="2 3">
    <name type="scientific">Novilysobacter erysipheiresistens</name>
    <dbReference type="NCBI Taxonomy" id="1749332"/>
    <lineage>
        <taxon>Bacteria</taxon>
        <taxon>Pseudomonadati</taxon>
        <taxon>Pseudomonadota</taxon>
        <taxon>Gammaproteobacteria</taxon>
        <taxon>Lysobacterales</taxon>
        <taxon>Lysobacteraceae</taxon>
        <taxon>Novilysobacter</taxon>
    </lineage>
</organism>
<proteinExistence type="predicted"/>
<protein>
    <submittedName>
        <fullName evidence="2">Type IV pilin protein</fullName>
    </submittedName>
</protein>
<reference evidence="2 3" key="1">
    <citation type="journal article" date="2016" name="Int. J. Syst. Evol. Microbiol.">
        <title>Lysobacter erysipheiresistens sp. nov., an antagonist of powdery mildew, isolated from tobacco-cultivated soil.</title>
        <authorList>
            <person name="Xie B."/>
            <person name="Li T."/>
            <person name="Lin X."/>
            <person name="Wang C.J."/>
            <person name="Chen Y.J."/>
            <person name="Liu W.J."/>
            <person name="Zhao Z.W."/>
        </authorList>
    </citation>
    <scope>NUCLEOTIDE SEQUENCE [LARGE SCALE GENOMIC DNA]</scope>
    <source>
        <strain evidence="2 3">RS-LYSO-3</strain>
    </source>
</reference>
<keyword evidence="1" id="KW-0472">Membrane</keyword>
<dbReference type="InterPro" id="IPR031982">
    <property type="entry name" value="PilE-like"/>
</dbReference>
<dbReference type="SUPFAM" id="SSF54523">
    <property type="entry name" value="Pili subunits"/>
    <property type="match status" value="1"/>
</dbReference>
<keyword evidence="1" id="KW-1133">Transmembrane helix</keyword>
<dbReference type="EMBL" id="JAXGFP010000001">
    <property type="protein sequence ID" value="MEG3182474.1"/>
    <property type="molecule type" value="Genomic_DNA"/>
</dbReference>
<dbReference type="PANTHER" id="PTHR30093:SF47">
    <property type="entry name" value="TYPE IV PILUS NON-CORE MINOR PILIN PILE"/>
    <property type="match status" value="1"/>
</dbReference>
<comment type="caution">
    <text evidence="2">The sequence shown here is derived from an EMBL/GenBank/DDBJ whole genome shotgun (WGS) entry which is preliminary data.</text>
</comment>